<feature type="transmembrane region" description="Helical" evidence="1">
    <location>
        <begin position="193"/>
        <end position="210"/>
    </location>
</feature>
<keyword evidence="1" id="KW-1133">Transmembrane helix</keyword>
<keyword evidence="1" id="KW-0812">Transmembrane</keyword>
<dbReference type="RefSeq" id="WP_394398685.1">
    <property type="nucleotide sequence ID" value="NZ_JBIGHW010000007.1"/>
</dbReference>
<feature type="transmembrane region" description="Helical" evidence="1">
    <location>
        <begin position="20"/>
        <end position="41"/>
    </location>
</feature>
<dbReference type="Proteomes" id="UP001606301">
    <property type="component" value="Unassembled WGS sequence"/>
</dbReference>
<organism evidence="3 4">
    <name type="scientific">Pelomonas margarita</name>
    <dbReference type="NCBI Taxonomy" id="3299031"/>
    <lineage>
        <taxon>Bacteria</taxon>
        <taxon>Pseudomonadati</taxon>
        <taxon>Pseudomonadota</taxon>
        <taxon>Betaproteobacteria</taxon>
        <taxon>Burkholderiales</taxon>
        <taxon>Sphaerotilaceae</taxon>
        <taxon>Roseateles</taxon>
    </lineage>
</organism>
<feature type="transmembrane region" description="Helical" evidence="1">
    <location>
        <begin position="350"/>
        <end position="369"/>
    </location>
</feature>
<keyword evidence="1" id="KW-0472">Membrane</keyword>
<feature type="transmembrane region" description="Helical" evidence="1">
    <location>
        <begin position="248"/>
        <end position="266"/>
    </location>
</feature>
<evidence type="ECO:0000313" key="4">
    <source>
        <dbReference type="Proteomes" id="UP001606301"/>
    </source>
</evidence>
<feature type="transmembrane region" description="Helical" evidence="1">
    <location>
        <begin position="278"/>
        <end position="300"/>
    </location>
</feature>
<gene>
    <name evidence="3" type="ORF">ACG0Z3_14740</name>
</gene>
<feature type="transmembrane region" description="Helical" evidence="1">
    <location>
        <begin position="216"/>
        <end position="236"/>
    </location>
</feature>
<accession>A0ABW7FKS6</accession>
<dbReference type="PANTHER" id="PTHR31061:SF24">
    <property type="entry name" value="LD22376P"/>
    <property type="match status" value="1"/>
</dbReference>
<protein>
    <submittedName>
        <fullName evidence="3">DUF5009 domain-containing protein</fullName>
    </submittedName>
</protein>
<proteinExistence type="predicted"/>
<evidence type="ECO:0000313" key="3">
    <source>
        <dbReference type="EMBL" id="MFG6441940.1"/>
    </source>
</evidence>
<feature type="transmembrane region" description="Helical" evidence="1">
    <location>
        <begin position="164"/>
        <end position="186"/>
    </location>
</feature>
<keyword evidence="4" id="KW-1185">Reference proteome</keyword>
<dbReference type="PANTHER" id="PTHR31061">
    <property type="entry name" value="LD22376P"/>
    <property type="match status" value="1"/>
</dbReference>
<reference evidence="3 4" key="1">
    <citation type="submission" date="2024-08" db="EMBL/GenBank/DDBJ databases">
        <authorList>
            <person name="Lu H."/>
        </authorList>
    </citation>
    <scope>NUCLEOTIDE SEQUENCE [LARGE SCALE GENOMIC DNA]</scope>
    <source>
        <strain evidence="3 4">LKC17W</strain>
    </source>
</reference>
<dbReference type="InterPro" id="IPR032176">
    <property type="entry name" value="DUF5009"/>
</dbReference>
<comment type="caution">
    <text evidence="3">The sequence shown here is derived from an EMBL/GenBank/DDBJ whole genome shotgun (WGS) entry which is preliminary data.</text>
</comment>
<evidence type="ECO:0000256" key="1">
    <source>
        <dbReference type="SAM" id="Phobius"/>
    </source>
</evidence>
<feature type="transmembrane region" description="Helical" evidence="1">
    <location>
        <begin position="53"/>
        <end position="73"/>
    </location>
</feature>
<feature type="domain" description="DUF5009" evidence="2">
    <location>
        <begin position="13"/>
        <end position="131"/>
    </location>
</feature>
<evidence type="ECO:0000259" key="2">
    <source>
        <dbReference type="Pfam" id="PF16401"/>
    </source>
</evidence>
<name>A0ABW7FKS6_9BURK</name>
<sequence length="377" mass="39193">MTASASAPPRLVGIDLLRGLTVAVMILVNEWAGVAGLPAWLKHMPADADAMSVVDMVFPAFLFIVGLSLPMALQARLDAAGRRGALQHVAERTLALLVAGLFMVNAEMAPAGFNAAGWLLAAFAAIFLMWGSVRGGPPLPWPWRLVGLALLGACNGYYPGGMAVHWWGILGMIGWAYGLAALLFVLAGRDARLPLALAGLAGCVAWYAWAAPQLGGGAHATHTALVLAGLATAVLLHDPQHMLAPDRATRAALLLAFLLLAVGFSLRPHFALSKIHATPSWGLVCAGATLLLYLIVRPLAEAALGRAALTLLGDAARHPLLAYLLPFVIGALLALAGWTWPAALSSGAAGLARGVALLAGVLVLLRLLLRAGLRLKL</sequence>
<dbReference type="EMBL" id="JBIGHW010000007">
    <property type="protein sequence ID" value="MFG6441940.1"/>
    <property type="molecule type" value="Genomic_DNA"/>
</dbReference>
<feature type="transmembrane region" description="Helical" evidence="1">
    <location>
        <begin position="320"/>
        <end position="338"/>
    </location>
</feature>
<feature type="transmembrane region" description="Helical" evidence="1">
    <location>
        <begin position="111"/>
        <end position="129"/>
    </location>
</feature>
<dbReference type="Pfam" id="PF16401">
    <property type="entry name" value="DUF5009"/>
    <property type="match status" value="1"/>
</dbReference>